<dbReference type="SUPFAM" id="SSF46565">
    <property type="entry name" value="Chaperone J-domain"/>
    <property type="match status" value="1"/>
</dbReference>
<dbReference type="Proteomes" id="UP000634136">
    <property type="component" value="Unassembled WGS sequence"/>
</dbReference>
<accession>A0A834SHF6</accession>
<feature type="compositionally biased region" description="Polar residues" evidence="2">
    <location>
        <begin position="90"/>
        <end position="101"/>
    </location>
</feature>
<dbReference type="InterPro" id="IPR001623">
    <property type="entry name" value="DnaJ_domain"/>
</dbReference>
<dbReference type="FunFam" id="2.60.260.20:FF:000002">
    <property type="entry name" value="Dnaj homolog subfamily b member"/>
    <property type="match status" value="1"/>
</dbReference>
<protein>
    <submittedName>
        <fullName evidence="4">DnaJ-like subfamily B member 13</fullName>
    </submittedName>
</protein>
<dbReference type="InterPro" id="IPR002939">
    <property type="entry name" value="DnaJ_C"/>
</dbReference>
<dbReference type="AlphaFoldDB" id="A0A834SHF6"/>
<dbReference type="Gene3D" id="2.60.260.20">
    <property type="entry name" value="Urease metallochaperone UreE, N-terminal domain"/>
    <property type="match status" value="2"/>
</dbReference>
<dbReference type="CDD" id="cd10747">
    <property type="entry name" value="DnaJ_C"/>
    <property type="match status" value="1"/>
</dbReference>
<feature type="compositionally biased region" description="Basic and acidic residues" evidence="2">
    <location>
        <begin position="44"/>
        <end position="54"/>
    </location>
</feature>
<dbReference type="PANTHER" id="PTHR24078:SF522">
    <property type="entry name" value="DNAJ CHAPERONE C-TERMINAL DOMAIN-CONTAINING PROTEIN"/>
    <property type="match status" value="1"/>
</dbReference>
<feature type="region of interest" description="Disordered" evidence="2">
    <location>
        <begin position="37"/>
        <end position="194"/>
    </location>
</feature>
<evidence type="ECO:0000256" key="2">
    <source>
        <dbReference type="SAM" id="MobiDB-lite"/>
    </source>
</evidence>
<evidence type="ECO:0000259" key="3">
    <source>
        <dbReference type="PROSITE" id="PS50076"/>
    </source>
</evidence>
<dbReference type="SUPFAM" id="SSF49493">
    <property type="entry name" value="HSP40/DnaJ peptide-binding domain"/>
    <property type="match status" value="2"/>
</dbReference>
<dbReference type="PANTHER" id="PTHR24078">
    <property type="entry name" value="DNAJ HOMOLOG SUBFAMILY C MEMBER"/>
    <property type="match status" value="1"/>
</dbReference>
<dbReference type="InterPro" id="IPR008971">
    <property type="entry name" value="HSP40/DnaJ_pept-bd"/>
</dbReference>
<keyword evidence="5" id="KW-1185">Reference proteome</keyword>
<comment type="caution">
    <text evidence="4">The sequence shown here is derived from an EMBL/GenBank/DDBJ whole genome shotgun (WGS) entry which is preliminary data.</text>
</comment>
<keyword evidence="1" id="KW-0143">Chaperone</keyword>
<dbReference type="InterPro" id="IPR051339">
    <property type="entry name" value="DnaJ_subfamily_B"/>
</dbReference>
<feature type="compositionally biased region" description="Low complexity" evidence="2">
    <location>
        <begin position="138"/>
        <end position="153"/>
    </location>
</feature>
<dbReference type="GO" id="GO:0051082">
    <property type="term" value="F:unfolded protein binding"/>
    <property type="evidence" value="ECO:0007669"/>
    <property type="project" value="InterPro"/>
</dbReference>
<feature type="compositionally biased region" description="Polar residues" evidence="2">
    <location>
        <begin position="108"/>
        <end position="125"/>
    </location>
</feature>
<evidence type="ECO:0000256" key="1">
    <source>
        <dbReference type="ARBA" id="ARBA00023186"/>
    </source>
</evidence>
<dbReference type="OrthoDB" id="550424at2759"/>
<dbReference type="InterPro" id="IPR036869">
    <property type="entry name" value="J_dom_sf"/>
</dbReference>
<evidence type="ECO:0000313" key="5">
    <source>
        <dbReference type="Proteomes" id="UP000634136"/>
    </source>
</evidence>
<dbReference type="GO" id="GO:0051087">
    <property type="term" value="F:protein-folding chaperone binding"/>
    <property type="evidence" value="ECO:0007669"/>
    <property type="project" value="TreeGrafter"/>
</dbReference>
<name>A0A834SHF6_9FABA</name>
<proteinExistence type="predicted"/>
<dbReference type="EMBL" id="JAAIUW010000013">
    <property type="protein sequence ID" value="KAF7803626.1"/>
    <property type="molecule type" value="Genomic_DNA"/>
</dbReference>
<dbReference type="Pfam" id="PF01556">
    <property type="entry name" value="DnaJ_C"/>
    <property type="match status" value="1"/>
</dbReference>
<evidence type="ECO:0000313" key="4">
    <source>
        <dbReference type="EMBL" id="KAF7803626.1"/>
    </source>
</evidence>
<dbReference type="FunFam" id="2.60.260.20:FF:000006">
    <property type="entry name" value="DnaJ subfamily B member 13"/>
    <property type="match status" value="1"/>
</dbReference>
<organism evidence="4 5">
    <name type="scientific">Senna tora</name>
    <dbReference type="NCBI Taxonomy" id="362788"/>
    <lineage>
        <taxon>Eukaryota</taxon>
        <taxon>Viridiplantae</taxon>
        <taxon>Streptophyta</taxon>
        <taxon>Embryophyta</taxon>
        <taxon>Tracheophyta</taxon>
        <taxon>Spermatophyta</taxon>
        <taxon>Magnoliopsida</taxon>
        <taxon>eudicotyledons</taxon>
        <taxon>Gunneridae</taxon>
        <taxon>Pentapetalae</taxon>
        <taxon>rosids</taxon>
        <taxon>fabids</taxon>
        <taxon>Fabales</taxon>
        <taxon>Fabaceae</taxon>
        <taxon>Caesalpinioideae</taxon>
        <taxon>Cassia clade</taxon>
        <taxon>Senna</taxon>
    </lineage>
</organism>
<dbReference type="PROSITE" id="PS50076">
    <property type="entry name" value="DNAJ_2"/>
    <property type="match status" value="1"/>
</dbReference>
<dbReference type="GO" id="GO:0005829">
    <property type="term" value="C:cytosol"/>
    <property type="evidence" value="ECO:0007669"/>
    <property type="project" value="TreeGrafter"/>
</dbReference>
<sequence>MGEPLKTPRTPTLDLHNIFWIPKTASLKEIGKAYKSLVSKKHSDKSSRKDKISEEAETPSDLELSRNVDDNLSSLPSVVSRNNASRRSKTPTPTRSYMSRNPSRRSKTPNPLSRSESRSFASDTEASLPRNMSRRRGTSISESTSSAAASLSRDMSRVRQCVAEPQTPDHAPSPSKDFGSRFSDNDIPAASLSRNISRRSTTPIIFSQTTIRRKPPPMEKKLECTLEDLCFGCVKKIKITRDVIKPPGVILQEDEVLKIEVKPGWRTGTKIALEEKGNEEPGYLPADIIFSIDEKEHPLFSRDGNNLEICVEIPLVNALTGCSLPVPLLGGETMNVSFENIVIYPGYVKVIQGKGMPDPQQNGKRGDLHIKFLISFPTELSDEQREEAVSILRECDR</sequence>
<dbReference type="GO" id="GO:0006457">
    <property type="term" value="P:protein folding"/>
    <property type="evidence" value="ECO:0007669"/>
    <property type="project" value="InterPro"/>
</dbReference>
<gene>
    <name evidence="4" type="ORF">G2W53_042737</name>
</gene>
<feature type="domain" description="J" evidence="3">
    <location>
        <begin position="14"/>
        <end position="73"/>
    </location>
</feature>
<reference evidence="4" key="1">
    <citation type="submission" date="2020-09" db="EMBL/GenBank/DDBJ databases">
        <title>Genome-Enabled Discovery of Anthraquinone Biosynthesis in Senna tora.</title>
        <authorList>
            <person name="Kang S.-H."/>
            <person name="Pandey R.P."/>
            <person name="Lee C.-M."/>
            <person name="Sim J.-S."/>
            <person name="Jeong J.-T."/>
            <person name="Choi B.-S."/>
            <person name="Jung M."/>
            <person name="Ginzburg D."/>
            <person name="Zhao K."/>
            <person name="Won S.Y."/>
            <person name="Oh T.-J."/>
            <person name="Yu Y."/>
            <person name="Kim N.-H."/>
            <person name="Lee O.R."/>
            <person name="Lee T.-H."/>
            <person name="Bashyal P."/>
            <person name="Kim T.-S."/>
            <person name="Lee W.-H."/>
            <person name="Kawkins C."/>
            <person name="Kim C.-K."/>
            <person name="Kim J.S."/>
            <person name="Ahn B.O."/>
            <person name="Rhee S.Y."/>
            <person name="Sohng J.K."/>
        </authorList>
    </citation>
    <scope>NUCLEOTIDE SEQUENCE</scope>
    <source>
        <tissue evidence="4">Leaf</tissue>
    </source>
</reference>